<dbReference type="KEGG" id="hsu:HLASF_0344"/>
<name>A0A0F7P9G9_9EURY</name>
<dbReference type="Proteomes" id="UP000069906">
    <property type="component" value="Chromosome"/>
</dbReference>
<dbReference type="Gene3D" id="2.60.40.1120">
    <property type="entry name" value="Carboxypeptidase-like, regulatory domain"/>
    <property type="match status" value="2"/>
</dbReference>
<gene>
    <name evidence="4" type="ORF">HLASA_0343</name>
    <name evidence="3" type="ORF">HLASF_0344</name>
</gene>
<reference evidence="5" key="2">
    <citation type="submission" date="2015-05" db="EMBL/GenBank/DDBJ databases">
        <title>Complete genome sequence of Halanaeroarchaeum sulfurireducens type strain M27-SA2, a sulfate-reducer haloarchaeon from marine anoxic lake Medee.</title>
        <authorList>
            <person name="Messina E."/>
            <person name="Kublanov I.V."/>
            <person name="Toshchakov S."/>
            <person name="Arcadi E."/>
            <person name="La Spada G."/>
            <person name="La Cono V."/>
            <person name="Yakimov M.M."/>
        </authorList>
    </citation>
    <scope>NUCLEOTIDE SEQUENCE [LARGE SCALE GENOMIC DNA]</scope>
    <source>
        <strain evidence="5">M27-SA2</strain>
    </source>
</reference>
<dbReference type="EMBL" id="CP011564">
    <property type="protein sequence ID" value="ALG81252.1"/>
    <property type="molecule type" value="Genomic_DNA"/>
</dbReference>
<evidence type="ECO:0000313" key="5">
    <source>
        <dbReference type="Proteomes" id="UP000060390"/>
    </source>
</evidence>
<evidence type="ECO:0000313" key="3">
    <source>
        <dbReference type="EMBL" id="AKH96850.1"/>
    </source>
</evidence>
<keyword evidence="2" id="KW-0472">Membrane</keyword>
<evidence type="ECO:0000313" key="6">
    <source>
        <dbReference type="Proteomes" id="UP000069906"/>
    </source>
</evidence>
<organism evidence="3 6">
    <name type="scientific">Halanaeroarchaeum sulfurireducens</name>
    <dbReference type="NCBI Taxonomy" id="1604004"/>
    <lineage>
        <taxon>Archaea</taxon>
        <taxon>Methanobacteriati</taxon>
        <taxon>Methanobacteriota</taxon>
        <taxon>Stenosarchaea group</taxon>
        <taxon>Halobacteria</taxon>
        <taxon>Halobacteriales</taxon>
        <taxon>Halobacteriaceae</taxon>
        <taxon>Halanaeroarchaeum</taxon>
    </lineage>
</organism>
<dbReference type="AlphaFoldDB" id="A0A0F7P9G9"/>
<feature type="region of interest" description="Disordered" evidence="1">
    <location>
        <begin position="353"/>
        <end position="382"/>
    </location>
</feature>
<dbReference type="RefSeq" id="WP_050047677.1">
    <property type="nucleotide sequence ID" value="NZ_CP008874.1"/>
</dbReference>
<evidence type="ECO:0000313" key="4">
    <source>
        <dbReference type="EMBL" id="ALG81252.1"/>
    </source>
</evidence>
<dbReference type="InterPro" id="IPR008969">
    <property type="entry name" value="CarboxyPept-like_regulatory"/>
</dbReference>
<accession>A0A0F7P9G9</accession>
<dbReference type="Proteomes" id="UP000060390">
    <property type="component" value="Chromosome"/>
</dbReference>
<reference evidence="4 5" key="3">
    <citation type="journal article" date="2016" name="Stand. Genomic Sci.">
        <title>Complete genome sequence of 'Halanaeroarchaeum sulfurireducens' M27-SA2, a sulfur-reducing and acetate-oxidizing haloarchaeon from the deep-sea hypersaline anoxic lake Medee.</title>
        <authorList>
            <person name="Messina E."/>
            <person name="Sorokin D.Y."/>
            <person name="Kublanov I.V."/>
            <person name="Toshchakov S."/>
            <person name="Lopatina A."/>
            <person name="Arcadi E."/>
            <person name="Smedile F."/>
            <person name="La Spada G."/>
            <person name="La Cono V."/>
            <person name="Yakimov M.M."/>
        </authorList>
    </citation>
    <scope>NUCLEOTIDE SEQUENCE [LARGE SCALE GENOMIC DNA]</scope>
    <source>
        <strain evidence="4 5">M27-SA2</strain>
    </source>
</reference>
<evidence type="ECO:0000256" key="1">
    <source>
        <dbReference type="SAM" id="MobiDB-lite"/>
    </source>
</evidence>
<protein>
    <submittedName>
        <fullName evidence="3">Uncharacterized protein</fullName>
    </submittedName>
</protein>
<dbReference type="OrthoDB" id="205784at2157"/>
<keyword evidence="2" id="KW-1133">Transmembrane helix</keyword>
<evidence type="ECO:0000256" key="2">
    <source>
        <dbReference type="SAM" id="Phobius"/>
    </source>
</evidence>
<feature type="transmembrane region" description="Helical" evidence="2">
    <location>
        <begin position="389"/>
        <end position="406"/>
    </location>
</feature>
<dbReference type="HOGENOM" id="CLU_673701_0_0_2"/>
<proteinExistence type="predicted"/>
<dbReference type="SUPFAM" id="SSF49464">
    <property type="entry name" value="Carboxypeptidase regulatory domain-like"/>
    <property type="match status" value="1"/>
</dbReference>
<dbReference type="GeneID" id="26009712"/>
<keyword evidence="6" id="KW-1185">Reference proteome</keyword>
<feature type="compositionally biased region" description="Low complexity" evidence="1">
    <location>
        <begin position="365"/>
        <end position="379"/>
    </location>
</feature>
<reference evidence="3 6" key="1">
    <citation type="journal article" date="2015" name="ISME J.">
        <title>Elemental sulfur and acetate can support life of a novel strictly anaerobic haloarchaeon.</title>
        <authorList>
            <person name="Sorokin D.Y."/>
            <person name="Kublanov I.V."/>
            <person name="Gavrilov S.N."/>
            <person name="Rojo D."/>
            <person name="Roman P."/>
            <person name="Golyshin P.N."/>
            <person name="Slepak V.Z."/>
            <person name="Smedile F."/>
            <person name="Ferrer M."/>
            <person name="Messina E."/>
            <person name="La Cono V."/>
            <person name="Yakimov M.M."/>
        </authorList>
    </citation>
    <scope>NUCLEOTIDE SEQUENCE [LARGE SCALE GENOMIC DNA]</scope>
    <source>
        <strain evidence="3 6">HSR2</strain>
    </source>
</reference>
<keyword evidence="2" id="KW-0812">Transmembrane</keyword>
<dbReference type="KEGG" id="hsf:HLASA_0343"/>
<dbReference type="SUPFAM" id="SSF49478">
    <property type="entry name" value="Cna protein B-type domain"/>
    <property type="match status" value="1"/>
</dbReference>
<dbReference type="EMBL" id="CP008874">
    <property type="protein sequence ID" value="AKH96850.1"/>
    <property type="molecule type" value="Genomic_DNA"/>
</dbReference>
<sequence length="411" mass="42890">MKHLAPLLALVVATSLLAVGGPGVASAQTETVTLTVSVASDDGTAVDAAILSASWENGSTTEETKSNGKAFVDVPAGANVSIAVSHPDYVRNHPYEVTDASERDVAITVAPTASAVVTVEDDEGTVDDARVVLDHDGHTVIDERTTDGTVETGAIEAGSYDVRVSKPGYHTIEGDLAVSNETETTVEIERGTVGLTVNVTDDYFDPPRAVSGATVDVEGSGSVITQSDGTQRISVPVNTEMTVTVSKEGYDSVERTVTVEESDRTLDVDVDRTDALTVEAANERVVVGEQVRVTVTDEYEDPVTDAQVRTDGEAVARTNDDGIASVAIERGGDREIVVTKGGITSPPITVTGIAADGSTTERPETTTATPTTTTTGSPAPTIPDIPGEYVPLVIIGLALLAVIYGIRRWQR</sequence>